<organism evidence="2 3">
    <name type="scientific">Escherichia phage vB_EcoS-UTI89UKE1</name>
    <dbReference type="NCBI Taxonomy" id="2865825"/>
    <lineage>
        <taxon>Viruses</taxon>
        <taxon>Duplodnaviria</taxon>
        <taxon>Heunggongvirae</taxon>
        <taxon>Uroviricota</taxon>
        <taxon>Caudoviricetes</taxon>
        <taxon>Sarkviridae</taxon>
        <taxon>Guernseyvirinae</taxon>
        <taxon>Kagunavirus</taxon>
        <taxon>Kagunavirus UTI89UKE1</taxon>
    </lineage>
</organism>
<feature type="transmembrane region" description="Helical" evidence="1">
    <location>
        <begin position="12"/>
        <end position="30"/>
    </location>
</feature>
<dbReference type="EMBL" id="MZ234048">
    <property type="protein sequence ID" value="USM81305.1"/>
    <property type="molecule type" value="Genomic_DNA"/>
</dbReference>
<keyword evidence="1" id="KW-0472">Membrane</keyword>
<keyword evidence="3" id="KW-1185">Reference proteome</keyword>
<evidence type="ECO:0000256" key="1">
    <source>
        <dbReference type="SAM" id="Phobius"/>
    </source>
</evidence>
<proteinExistence type="predicted"/>
<dbReference type="Pfam" id="PF14373">
    <property type="entry name" value="Imm_superinfect"/>
    <property type="match status" value="1"/>
</dbReference>
<evidence type="ECO:0000313" key="3">
    <source>
        <dbReference type="Proteomes" id="UP001056758"/>
    </source>
</evidence>
<name>A0A9E7MN88_9CAUD</name>
<reference evidence="2" key="1">
    <citation type="submission" date="2021-05" db="EMBL/GenBank/DDBJ databases">
        <title>Naturally bred epsilon2 phages have an improved host range and effectivity in uropathogenic E. coli over their ancestor phages.</title>
        <authorList>
            <person name="Saez D."/>
            <person name="Loose M."/>
            <person name="Mutti M."/>
            <person name="Visram Z."/>
            <person name="Hitzenhammer E."/>
            <person name="Dippel D."/>
            <person name="Tisakova L."/>
            <person name="Schertler S."/>
            <person name="Wittmann J."/>
            <person name="Corsini L."/>
            <person name="Wagenlehner F."/>
        </authorList>
    </citation>
    <scope>NUCLEOTIDE SEQUENCE</scope>
</reference>
<keyword evidence="1" id="KW-1133">Transmembrane helix</keyword>
<feature type="transmembrane region" description="Helical" evidence="1">
    <location>
        <begin position="37"/>
        <end position="60"/>
    </location>
</feature>
<accession>A0A9E7MN88</accession>
<gene>
    <name evidence="2" type="ORF">UTI89UKE1_034</name>
</gene>
<sequence>MKGFKMSSLPVSLILFALLAYFAPFLVAYFRNHKAKLAIFMANLFLGWVLLPWVFILIWACNSNVKEK</sequence>
<dbReference type="InterPro" id="IPR016410">
    <property type="entry name" value="Phage_imm"/>
</dbReference>
<evidence type="ECO:0000313" key="2">
    <source>
        <dbReference type="EMBL" id="USM81305.1"/>
    </source>
</evidence>
<keyword evidence="1" id="KW-0812">Transmembrane</keyword>
<dbReference type="Proteomes" id="UP001056758">
    <property type="component" value="Segment"/>
</dbReference>
<protein>
    <submittedName>
        <fullName evidence="2">Immunity protein</fullName>
    </submittedName>
</protein>